<keyword evidence="1" id="KW-0862">Zinc</keyword>
<keyword evidence="1" id="KW-0863">Zinc-finger</keyword>
<dbReference type="Proteomes" id="UP001239445">
    <property type="component" value="Unassembled WGS sequence"/>
</dbReference>
<proteinExistence type="predicted"/>
<dbReference type="AlphaFoldDB" id="A0AAJ0B5G3"/>
<keyword evidence="1" id="KW-0479">Metal-binding</keyword>
<name>A0AAJ0B5G3_9PEZI</name>
<gene>
    <name evidence="1" type="ORF">QBC47DRAFT_129413</name>
</gene>
<dbReference type="Gene3D" id="3.30.160.60">
    <property type="entry name" value="Classic Zinc Finger"/>
    <property type="match status" value="1"/>
</dbReference>
<dbReference type="GO" id="GO:0008270">
    <property type="term" value="F:zinc ion binding"/>
    <property type="evidence" value="ECO:0007669"/>
    <property type="project" value="UniProtKB-KW"/>
</dbReference>
<evidence type="ECO:0000313" key="1">
    <source>
        <dbReference type="EMBL" id="KAK1749736.1"/>
    </source>
</evidence>
<evidence type="ECO:0000313" key="2">
    <source>
        <dbReference type="Proteomes" id="UP001239445"/>
    </source>
</evidence>
<sequence>MSSAYLDTSDNGRDVVMNWMSSIRTLLPPIDFGPLSTDNIKKPDTALGVDHRDMQPAPQFRLRTGTASDSLEDTLSTIFFPWSDHDLSDGPSDSFWDGTETTNDTFSEPLPEFSSELRCWDHGCDGRLFTNLSNLKRHQRERSSSRAIHICPRCGAHFSRLTGRNRHLQNQSCTRIRRYSNGRQRNSTIVGNMEHNIGRLDEGIGLHLHNVSSEK</sequence>
<keyword evidence="2" id="KW-1185">Reference proteome</keyword>
<reference evidence="1" key="1">
    <citation type="submission" date="2023-06" db="EMBL/GenBank/DDBJ databases">
        <title>Genome-scale phylogeny and comparative genomics of the fungal order Sordariales.</title>
        <authorList>
            <consortium name="Lawrence Berkeley National Laboratory"/>
            <person name="Hensen N."/>
            <person name="Bonometti L."/>
            <person name="Westerberg I."/>
            <person name="Brannstrom I.O."/>
            <person name="Guillou S."/>
            <person name="Cros-Aarteil S."/>
            <person name="Calhoun S."/>
            <person name="Haridas S."/>
            <person name="Kuo A."/>
            <person name="Mondo S."/>
            <person name="Pangilinan J."/>
            <person name="Riley R."/>
            <person name="Labutti K."/>
            <person name="Andreopoulos B."/>
            <person name="Lipzen A."/>
            <person name="Chen C."/>
            <person name="Yanf M."/>
            <person name="Daum C."/>
            <person name="Ng V."/>
            <person name="Clum A."/>
            <person name="Steindorff A."/>
            <person name="Ohm R."/>
            <person name="Martin F."/>
            <person name="Silar P."/>
            <person name="Natvig D."/>
            <person name="Lalanne C."/>
            <person name="Gautier V."/>
            <person name="Ament-Velasquez S.L."/>
            <person name="Kruys A."/>
            <person name="Hutchinson M.I."/>
            <person name="Powell A.J."/>
            <person name="Barry K."/>
            <person name="Miller A.N."/>
            <person name="Grigoriev I.V."/>
            <person name="Debuchy R."/>
            <person name="Gladieux P."/>
            <person name="Thoren M.H."/>
            <person name="Johannesson H."/>
        </authorList>
    </citation>
    <scope>NUCLEOTIDE SEQUENCE</scope>
    <source>
        <strain evidence="1">PSN4</strain>
    </source>
</reference>
<organism evidence="1 2">
    <name type="scientific">Echria macrotheca</name>
    <dbReference type="NCBI Taxonomy" id="438768"/>
    <lineage>
        <taxon>Eukaryota</taxon>
        <taxon>Fungi</taxon>
        <taxon>Dikarya</taxon>
        <taxon>Ascomycota</taxon>
        <taxon>Pezizomycotina</taxon>
        <taxon>Sordariomycetes</taxon>
        <taxon>Sordariomycetidae</taxon>
        <taxon>Sordariales</taxon>
        <taxon>Schizotheciaceae</taxon>
        <taxon>Echria</taxon>
    </lineage>
</organism>
<accession>A0AAJ0B5G3</accession>
<protein>
    <submittedName>
        <fullName evidence="1">C2H2-type zinc-finger transcription factor</fullName>
    </submittedName>
</protein>
<dbReference type="EMBL" id="MU839852">
    <property type="protein sequence ID" value="KAK1749736.1"/>
    <property type="molecule type" value="Genomic_DNA"/>
</dbReference>
<comment type="caution">
    <text evidence="1">The sequence shown here is derived from an EMBL/GenBank/DDBJ whole genome shotgun (WGS) entry which is preliminary data.</text>
</comment>